<dbReference type="InterPro" id="IPR009075">
    <property type="entry name" value="AcylCo_DH/oxidase_C"/>
</dbReference>
<keyword evidence="3" id="KW-0560">Oxidoreductase</keyword>
<feature type="domain" description="Acyl-CoA dehydrogenase/oxidase C-terminal" evidence="4">
    <location>
        <begin position="11"/>
        <end position="132"/>
    </location>
</feature>
<evidence type="ECO:0000259" key="4">
    <source>
        <dbReference type="Pfam" id="PF00441"/>
    </source>
</evidence>
<dbReference type="PANTHER" id="PTHR43884:SF20">
    <property type="entry name" value="ACYL-COA DEHYDROGENASE FADE28"/>
    <property type="match status" value="1"/>
</dbReference>
<dbReference type="PANTHER" id="PTHR43884">
    <property type="entry name" value="ACYL-COA DEHYDROGENASE"/>
    <property type="match status" value="1"/>
</dbReference>
<sequence length="146" mass="15616">TLRRSAVAGAVALSSGVIEGALALTTEYVKTREQFGRALAQFQAVTMQVGDVYIAKRGVDVAVWAAAWRLATQADDIDEVLAIASYNACDPVVKALYTCQHLHGGIGLDVTYPLHRYFAWGKQTAHLLGGAEDQLDSLGLLIAQEA</sequence>
<dbReference type="Gene3D" id="1.20.140.10">
    <property type="entry name" value="Butyryl-CoA Dehydrogenase, subunit A, domain 3"/>
    <property type="match status" value="1"/>
</dbReference>
<dbReference type="SUPFAM" id="SSF47203">
    <property type="entry name" value="Acyl-CoA dehydrogenase C-terminal domain-like"/>
    <property type="match status" value="1"/>
</dbReference>
<evidence type="ECO:0000313" key="5">
    <source>
        <dbReference type="EMBL" id="MFD0855675.1"/>
    </source>
</evidence>
<organism evidence="5 6">
    <name type="scientific">Actinomadura adrarensis</name>
    <dbReference type="NCBI Taxonomy" id="1819600"/>
    <lineage>
        <taxon>Bacteria</taxon>
        <taxon>Bacillati</taxon>
        <taxon>Actinomycetota</taxon>
        <taxon>Actinomycetes</taxon>
        <taxon>Streptosporangiales</taxon>
        <taxon>Thermomonosporaceae</taxon>
        <taxon>Actinomadura</taxon>
    </lineage>
</organism>
<feature type="non-terminal residue" evidence="5">
    <location>
        <position position="1"/>
    </location>
</feature>
<dbReference type="InterPro" id="IPR036250">
    <property type="entry name" value="AcylCo_DH-like_C"/>
</dbReference>
<reference evidence="6" key="1">
    <citation type="journal article" date="2019" name="Int. J. Syst. Evol. Microbiol.">
        <title>The Global Catalogue of Microorganisms (GCM) 10K type strain sequencing project: providing services to taxonomists for standard genome sequencing and annotation.</title>
        <authorList>
            <consortium name="The Broad Institute Genomics Platform"/>
            <consortium name="The Broad Institute Genome Sequencing Center for Infectious Disease"/>
            <person name="Wu L."/>
            <person name="Ma J."/>
        </authorList>
    </citation>
    <scope>NUCLEOTIDE SEQUENCE [LARGE SCALE GENOMIC DNA]</scope>
    <source>
        <strain evidence="6">JCM 31696</strain>
    </source>
</reference>
<keyword evidence="1" id="KW-0285">Flavoprotein</keyword>
<accession>A0ABW3CP40</accession>
<comment type="caution">
    <text evidence="5">The sequence shown here is derived from an EMBL/GenBank/DDBJ whole genome shotgun (WGS) entry which is preliminary data.</text>
</comment>
<dbReference type="Pfam" id="PF00441">
    <property type="entry name" value="Acyl-CoA_dh_1"/>
    <property type="match status" value="1"/>
</dbReference>
<keyword evidence="6" id="KW-1185">Reference proteome</keyword>
<evidence type="ECO:0000313" key="6">
    <source>
        <dbReference type="Proteomes" id="UP001597083"/>
    </source>
</evidence>
<evidence type="ECO:0000256" key="1">
    <source>
        <dbReference type="ARBA" id="ARBA00022630"/>
    </source>
</evidence>
<proteinExistence type="predicted"/>
<evidence type="ECO:0000256" key="3">
    <source>
        <dbReference type="ARBA" id="ARBA00023002"/>
    </source>
</evidence>
<dbReference type="Proteomes" id="UP001597083">
    <property type="component" value="Unassembled WGS sequence"/>
</dbReference>
<name>A0ABW3CP40_9ACTN</name>
<gene>
    <name evidence="5" type="ORF">ACFQ07_25765</name>
</gene>
<evidence type="ECO:0000256" key="2">
    <source>
        <dbReference type="ARBA" id="ARBA00022827"/>
    </source>
</evidence>
<dbReference type="EMBL" id="JBHTIR010003722">
    <property type="protein sequence ID" value="MFD0855675.1"/>
    <property type="molecule type" value="Genomic_DNA"/>
</dbReference>
<keyword evidence="2" id="KW-0274">FAD</keyword>
<protein>
    <submittedName>
        <fullName evidence="5">Acyl-CoA dehydrogenase family protein</fullName>
    </submittedName>
</protein>